<protein>
    <submittedName>
        <fullName evidence="1">Uncharacterized protein</fullName>
    </submittedName>
</protein>
<sequence length="305" mass="34894">MSQPNALTSYYFYFRLDNHIAKDEIPEYLKLVFGKDVVSTAWTINYKYYQNGTKYKTTNTLVMLGFSKPTPLNAYGMDPKYTGINVICPLTFTKRETFLKMITGSNRIYLDDDSTSDWTPDELKSLSTLDLEDHQDRSDEESAYEVHRPLPRLAVSTDLPQWCAKVDQSLATPEDWYVNWLYDEFPRGSKSIQYIRSCSSAERAYVVIQPSSKCTLTTTLVTALNEGWNGRACVVTLDESSTTEEIYTEIELVKNGIFTSPKNKGRTVCLPYMPVVWVIADFMPPVDSPLRPRINVWKIKDGDLV</sequence>
<evidence type="ECO:0000313" key="1">
    <source>
        <dbReference type="EMBL" id="QHU08555.1"/>
    </source>
</evidence>
<dbReference type="EMBL" id="MN740698">
    <property type="protein sequence ID" value="QHU08555.1"/>
    <property type="molecule type" value="Genomic_DNA"/>
</dbReference>
<reference evidence="1" key="1">
    <citation type="journal article" date="2020" name="Nature">
        <title>Giant virus diversity and host interactions through global metagenomics.</title>
        <authorList>
            <person name="Schulz F."/>
            <person name="Roux S."/>
            <person name="Paez-Espino D."/>
            <person name="Jungbluth S."/>
            <person name="Walsh D.A."/>
            <person name="Denef V.J."/>
            <person name="McMahon K.D."/>
            <person name="Konstantinidis K.T."/>
            <person name="Eloe-Fadrosh E.A."/>
            <person name="Kyrpides N.C."/>
            <person name="Woyke T."/>
        </authorList>
    </citation>
    <scope>NUCLEOTIDE SEQUENCE</scope>
    <source>
        <strain evidence="1">GVMAG-S-1063924-116</strain>
    </source>
</reference>
<name>A0A6C0JS21_9ZZZZ</name>
<accession>A0A6C0JS21</accession>
<organism evidence="1">
    <name type="scientific">viral metagenome</name>
    <dbReference type="NCBI Taxonomy" id="1070528"/>
    <lineage>
        <taxon>unclassified sequences</taxon>
        <taxon>metagenomes</taxon>
        <taxon>organismal metagenomes</taxon>
    </lineage>
</organism>
<proteinExistence type="predicted"/>
<dbReference type="AlphaFoldDB" id="A0A6C0JS21"/>